<keyword evidence="3" id="KW-1185">Reference proteome</keyword>
<protein>
    <submittedName>
        <fullName evidence="2">Uncharacterized protein</fullName>
    </submittedName>
</protein>
<reference evidence="2" key="1">
    <citation type="submission" date="2020-08" db="EMBL/GenBank/DDBJ databases">
        <title>Multicomponent nature underlies the extraordinary mechanical properties of spider dragline silk.</title>
        <authorList>
            <person name="Kono N."/>
            <person name="Nakamura H."/>
            <person name="Mori M."/>
            <person name="Yoshida Y."/>
            <person name="Ohtoshi R."/>
            <person name="Malay A.D."/>
            <person name="Moran D.A.P."/>
            <person name="Tomita M."/>
            <person name="Numata K."/>
            <person name="Arakawa K."/>
        </authorList>
    </citation>
    <scope>NUCLEOTIDE SEQUENCE</scope>
</reference>
<gene>
    <name evidence="2" type="ORF">TNCV_3182421</name>
</gene>
<feature type="region of interest" description="Disordered" evidence="1">
    <location>
        <begin position="64"/>
        <end position="122"/>
    </location>
</feature>
<name>A0A8X6SHP8_TRICX</name>
<organism evidence="2 3">
    <name type="scientific">Trichonephila clavipes</name>
    <name type="common">Golden silk orbweaver</name>
    <name type="synonym">Nephila clavipes</name>
    <dbReference type="NCBI Taxonomy" id="2585209"/>
    <lineage>
        <taxon>Eukaryota</taxon>
        <taxon>Metazoa</taxon>
        <taxon>Ecdysozoa</taxon>
        <taxon>Arthropoda</taxon>
        <taxon>Chelicerata</taxon>
        <taxon>Arachnida</taxon>
        <taxon>Araneae</taxon>
        <taxon>Araneomorphae</taxon>
        <taxon>Entelegynae</taxon>
        <taxon>Araneoidea</taxon>
        <taxon>Nephilidae</taxon>
        <taxon>Trichonephila</taxon>
    </lineage>
</organism>
<sequence length="122" mass="13974">MVYVPKLHLVLVAQDYFNGNRADVHQHSDEQFGQFHGQNTNSTADKKEVDLYRGISDISIVLTNPKRESETEDYNYRKARSKRKAGEPDESEEMPSGEPEESHFNLGDLDGHIRVRRSAGER</sequence>
<feature type="compositionally biased region" description="Basic and acidic residues" evidence="1">
    <location>
        <begin position="109"/>
        <end position="122"/>
    </location>
</feature>
<accession>A0A8X6SHP8</accession>
<evidence type="ECO:0000313" key="3">
    <source>
        <dbReference type="Proteomes" id="UP000887159"/>
    </source>
</evidence>
<feature type="compositionally biased region" description="Acidic residues" evidence="1">
    <location>
        <begin position="88"/>
        <end position="99"/>
    </location>
</feature>
<evidence type="ECO:0000313" key="2">
    <source>
        <dbReference type="EMBL" id="GFY11400.1"/>
    </source>
</evidence>
<evidence type="ECO:0000256" key="1">
    <source>
        <dbReference type="SAM" id="MobiDB-lite"/>
    </source>
</evidence>
<dbReference type="Proteomes" id="UP000887159">
    <property type="component" value="Unassembled WGS sequence"/>
</dbReference>
<comment type="caution">
    <text evidence="2">The sequence shown here is derived from an EMBL/GenBank/DDBJ whole genome shotgun (WGS) entry which is preliminary data.</text>
</comment>
<dbReference type="EMBL" id="BMAU01021305">
    <property type="protein sequence ID" value="GFY11400.1"/>
    <property type="molecule type" value="Genomic_DNA"/>
</dbReference>
<proteinExistence type="predicted"/>
<dbReference type="AlphaFoldDB" id="A0A8X6SHP8"/>